<dbReference type="SUPFAM" id="SSF48264">
    <property type="entry name" value="Cytochrome P450"/>
    <property type="match status" value="1"/>
</dbReference>
<evidence type="ECO:0000313" key="3">
    <source>
        <dbReference type="EMBL" id="CAD9002508.1"/>
    </source>
</evidence>
<dbReference type="InterPro" id="IPR039983">
    <property type="entry name" value="CYP46A1"/>
</dbReference>
<keyword evidence="2" id="KW-1133">Transmembrane helix</keyword>
<sequence length="499" mass="56605">MPPLLLLCVEALGVGFLVLSAYYILHVLFATLRMRWKCDVPMVSGGLPLFGQALTLATHTPWDVMQTWYENKGSPVRFTVFNKQMVVIADPADLKSVWQTNLKAYSKDRDFAYGPFLPLLGSGLVTSEGELWKKQRLMVSCVFRVEILDEIVGMAKRAVDRLCTTLDQYKGTGNPIDIEVHFRNLTLQVIGEALLSMSHEEADRVFPELYLPIMEEANRRVLQPWRKFLPTPTNWAFERRVKELNKYIIGLLRARRDKRAQEVASSGKVAPDRRVDILDRILDQLGDDWGPEQETQLCYEFKTFVLAGHETSAAMLCWSLYELTQNPEILKKVRAEATAIGLQKGPVDDLALDDHVRNKGALEYTVSVLKEALRKYSVVPAVTRTAMEDTELGGYRIPKDTTIVLLMQLTHRLDKHWPEPDTFRPERFSAPLPDAYQFVPFIGGPRNCLGQHLALLEARVVLAQLAAEYKFTPVHKDAGAKHPWLVPICPANGMLMYVE</sequence>
<dbReference type="Pfam" id="PF00067">
    <property type="entry name" value="p450"/>
    <property type="match status" value="1"/>
</dbReference>
<comment type="cofactor">
    <cofactor evidence="1">
        <name>heme</name>
        <dbReference type="ChEBI" id="CHEBI:30413"/>
    </cofactor>
</comment>
<dbReference type="InterPro" id="IPR036396">
    <property type="entry name" value="Cyt_P450_sf"/>
</dbReference>
<dbReference type="GO" id="GO:0005506">
    <property type="term" value="F:iron ion binding"/>
    <property type="evidence" value="ECO:0007669"/>
    <property type="project" value="InterPro"/>
</dbReference>
<dbReference type="PRINTS" id="PR00385">
    <property type="entry name" value="P450"/>
</dbReference>
<dbReference type="Gene3D" id="1.10.630.10">
    <property type="entry name" value="Cytochrome P450"/>
    <property type="match status" value="1"/>
</dbReference>
<dbReference type="AlphaFoldDB" id="A0A7S1I6B7"/>
<keyword evidence="2" id="KW-0472">Membrane</keyword>
<feature type="transmembrane region" description="Helical" evidence="2">
    <location>
        <begin position="12"/>
        <end position="32"/>
    </location>
</feature>
<dbReference type="GO" id="GO:0006707">
    <property type="term" value="P:cholesterol catabolic process"/>
    <property type="evidence" value="ECO:0007669"/>
    <property type="project" value="InterPro"/>
</dbReference>
<dbReference type="PRINTS" id="PR00463">
    <property type="entry name" value="EP450I"/>
</dbReference>
<evidence type="ECO:0000256" key="2">
    <source>
        <dbReference type="SAM" id="Phobius"/>
    </source>
</evidence>
<dbReference type="InterPro" id="IPR002401">
    <property type="entry name" value="Cyt_P450_E_grp-I"/>
</dbReference>
<organism evidence="3">
    <name type="scientific">Eutreptiella gymnastica</name>
    <dbReference type="NCBI Taxonomy" id="73025"/>
    <lineage>
        <taxon>Eukaryota</taxon>
        <taxon>Discoba</taxon>
        <taxon>Euglenozoa</taxon>
        <taxon>Euglenida</taxon>
        <taxon>Spirocuta</taxon>
        <taxon>Euglenophyceae</taxon>
        <taxon>Eutreptiales</taxon>
        <taxon>Eutreptiaceae</taxon>
        <taxon>Eutreptiella</taxon>
    </lineage>
</organism>
<name>A0A7S1I6B7_9EUGL</name>
<proteinExistence type="predicted"/>
<evidence type="ECO:0008006" key="4">
    <source>
        <dbReference type="Google" id="ProtNLM"/>
    </source>
</evidence>
<reference evidence="3" key="1">
    <citation type="submission" date="2021-01" db="EMBL/GenBank/DDBJ databases">
        <authorList>
            <person name="Corre E."/>
            <person name="Pelletier E."/>
            <person name="Niang G."/>
            <person name="Scheremetjew M."/>
            <person name="Finn R."/>
            <person name="Kale V."/>
            <person name="Holt S."/>
            <person name="Cochrane G."/>
            <person name="Meng A."/>
            <person name="Brown T."/>
            <person name="Cohen L."/>
        </authorList>
    </citation>
    <scope>NUCLEOTIDE SEQUENCE</scope>
    <source>
        <strain evidence="3">NIES-381</strain>
    </source>
</reference>
<dbReference type="GO" id="GO:0020037">
    <property type="term" value="F:heme binding"/>
    <property type="evidence" value="ECO:0007669"/>
    <property type="project" value="InterPro"/>
</dbReference>
<dbReference type="EMBL" id="HBGA01037308">
    <property type="protein sequence ID" value="CAD9002508.1"/>
    <property type="molecule type" value="Transcribed_RNA"/>
</dbReference>
<protein>
    <recommendedName>
        <fullName evidence="4">Cytochrome P450</fullName>
    </recommendedName>
</protein>
<keyword evidence="2" id="KW-0812">Transmembrane</keyword>
<gene>
    <name evidence="3" type="ORF">EGYM00392_LOCUS13592</name>
</gene>
<keyword evidence="1" id="KW-0479">Metal-binding</keyword>
<dbReference type="InterPro" id="IPR001128">
    <property type="entry name" value="Cyt_P450"/>
</dbReference>
<evidence type="ECO:0000256" key="1">
    <source>
        <dbReference type="PIRSR" id="PIRSR602401-1"/>
    </source>
</evidence>
<keyword evidence="1" id="KW-0349">Heme</keyword>
<dbReference type="GO" id="GO:0033781">
    <property type="term" value="F:cholesterol 24-hydroxylase activity"/>
    <property type="evidence" value="ECO:0007669"/>
    <property type="project" value="InterPro"/>
</dbReference>
<feature type="binding site" description="axial binding residue" evidence="1">
    <location>
        <position position="448"/>
    </location>
    <ligand>
        <name>heme</name>
        <dbReference type="ChEBI" id="CHEBI:30413"/>
    </ligand>
    <ligandPart>
        <name>Fe</name>
        <dbReference type="ChEBI" id="CHEBI:18248"/>
    </ligandPart>
</feature>
<dbReference type="PANTHER" id="PTHR24293">
    <property type="entry name" value="CYTOCHROME P450 FAMILY 46 SUBFAMILY A"/>
    <property type="match status" value="1"/>
</dbReference>
<dbReference type="PANTHER" id="PTHR24293:SF0">
    <property type="entry name" value="CYP46A1 PROTEIN-RELATED"/>
    <property type="match status" value="1"/>
</dbReference>
<accession>A0A7S1I6B7</accession>
<keyword evidence="1" id="KW-0408">Iron</keyword>